<dbReference type="InterPro" id="IPR037401">
    <property type="entry name" value="SnoaL-like"/>
</dbReference>
<evidence type="ECO:0000313" key="2">
    <source>
        <dbReference type="EMBL" id="OGX90853.1"/>
    </source>
</evidence>
<reference evidence="2 3" key="1">
    <citation type="submission" date="2016-08" db="EMBL/GenBank/DDBJ databases">
        <title>Hymenobacter coccineus sp. nov., Hymenobacter lapidarius sp. nov. and Hymenobacter glacialis sp. nov., isolated from Antarctic soil.</title>
        <authorList>
            <person name="Sedlacek I."/>
            <person name="Kralova S."/>
            <person name="Kyrova K."/>
            <person name="Maslanova I."/>
            <person name="Stankova E."/>
            <person name="Vrbovska V."/>
            <person name="Nemec M."/>
            <person name="Bartak M."/>
            <person name="Svec P."/>
            <person name="Busse H.-J."/>
            <person name="Pantucek R."/>
        </authorList>
    </citation>
    <scope>NUCLEOTIDE SEQUENCE [LARGE SCALE GENOMIC DNA]</scope>
    <source>
        <strain evidence="2 3">CCM 8649</strain>
    </source>
</reference>
<feature type="domain" description="SnoaL-like" evidence="1">
    <location>
        <begin position="10"/>
        <end position="111"/>
    </location>
</feature>
<evidence type="ECO:0000313" key="3">
    <source>
        <dbReference type="Proteomes" id="UP000177506"/>
    </source>
</evidence>
<dbReference type="EMBL" id="MDZA01000110">
    <property type="protein sequence ID" value="OGX90853.1"/>
    <property type="molecule type" value="Genomic_DNA"/>
</dbReference>
<dbReference type="Proteomes" id="UP000177506">
    <property type="component" value="Unassembled WGS sequence"/>
</dbReference>
<evidence type="ECO:0000259" key="1">
    <source>
        <dbReference type="Pfam" id="PF12680"/>
    </source>
</evidence>
<accession>A0A1G1TJ03</accession>
<dbReference type="Gene3D" id="3.10.450.50">
    <property type="match status" value="1"/>
</dbReference>
<dbReference type="RefSeq" id="WP_070742486.1">
    <property type="nucleotide sequence ID" value="NZ_MDZA01000110.1"/>
</dbReference>
<protein>
    <recommendedName>
        <fullName evidence="1">SnoaL-like domain-containing protein</fullName>
    </recommendedName>
</protein>
<comment type="caution">
    <text evidence="2">The sequence shown here is derived from an EMBL/GenBank/DDBJ whole genome shotgun (WGS) entry which is preliminary data.</text>
</comment>
<keyword evidence="3" id="KW-1185">Reference proteome</keyword>
<proteinExistence type="predicted"/>
<dbReference type="OrthoDB" id="9808719at2"/>
<sequence>MTDNEFQTLVEQYLTAFAAPSLAEQQRLLRASVAEEVVYTNPGVSGRGLSSLLAHIDGFQQKFPGGSFRLHWVRHQHQQALAEWTQLDQQGAALLTAHSYVQVNEVGQITHWAGFWSTGAV</sequence>
<dbReference type="SUPFAM" id="SSF54427">
    <property type="entry name" value="NTF2-like"/>
    <property type="match status" value="1"/>
</dbReference>
<dbReference type="Pfam" id="PF12680">
    <property type="entry name" value="SnoaL_2"/>
    <property type="match status" value="1"/>
</dbReference>
<organism evidence="2 3">
    <name type="scientific">Hymenobacter coccineus</name>
    <dbReference type="NCBI Taxonomy" id="1908235"/>
    <lineage>
        <taxon>Bacteria</taxon>
        <taxon>Pseudomonadati</taxon>
        <taxon>Bacteroidota</taxon>
        <taxon>Cytophagia</taxon>
        <taxon>Cytophagales</taxon>
        <taxon>Hymenobacteraceae</taxon>
        <taxon>Hymenobacter</taxon>
    </lineage>
</organism>
<dbReference type="InterPro" id="IPR032710">
    <property type="entry name" value="NTF2-like_dom_sf"/>
</dbReference>
<name>A0A1G1TJ03_9BACT</name>
<gene>
    <name evidence="2" type="ORF">BEN49_05875</name>
</gene>
<dbReference type="AlphaFoldDB" id="A0A1G1TJ03"/>